<protein>
    <submittedName>
        <fullName evidence="1">Uncharacterized protein</fullName>
    </submittedName>
</protein>
<name>A0A0E9QFC1_ANGAN</name>
<accession>A0A0E9QFC1</accession>
<sequence>MFLKNLIRLSQNSSCGYRLVFACIY</sequence>
<organism evidence="1">
    <name type="scientific">Anguilla anguilla</name>
    <name type="common">European freshwater eel</name>
    <name type="synonym">Muraena anguilla</name>
    <dbReference type="NCBI Taxonomy" id="7936"/>
    <lineage>
        <taxon>Eukaryota</taxon>
        <taxon>Metazoa</taxon>
        <taxon>Chordata</taxon>
        <taxon>Craniata</taxon>
        <taxon>Vertebrata</taxon>
        <taxon>Euteleostomi</taxon>
        <taxon>Actinopterygii</taxon>
        <taxon>Neopterygii</taxon>
        <taxon>Teleostei</taxon>
        <taxon>Anguilliformes</taxon>
        <taxon>Anguillidae</taxon>
        <taxon>Anguilla</taxon>
    </lineage>
</organism>
<reference evidence="1" key="2">
    <citation type="journal article" date="2015" name="Fish Shellfish Immunol.">
        <title>Early steps in the European eel (Anguilla anguilla)-Vibrio vulnificus interaction in the gills: Role of the RtxA13 toxin.</title>
        <authorList>
            <person name="Callol A."/>
            <person name="Pajuelo D."/>
            <person name="Ebbesson L."/>
            <person name="Teles M."/>
            <person name="MacKenzie S."/>
            <person name="Amaro C."/>
        </authorList>
    </citation>
    <scope>NUCLEOTIDE SEQUENCE</scope>
</reference>
<dbReference type="EMBL" id="GBXM01093794">
    <property type="protein sequence ID" value="JAH14783.1"/>
    <property type="molecule type" value="Transcribed_RNA"/>
</dbReference>
<reference evidence="1" key="1">
    <citation type="submission" date="2014-11" db="EMBL/GenBank/DDBJ databases">
        <authorList>
            <person name="Amaro Gonzalez C."/>
        </authorList>
    </citation>
    <scope>NUCLEOTIDE SEQUENCE</scope>
</reference>
<dbReference type="AlphaFoldDB" id="A0A0E9QFC1"/>
<proteinExistence type="predicted"/>
<evidence type="ECO:0000313" key="1">
    <source>
        <dbReference type="EMBL" id="JAH14783.1"/>
    </source>
</evidence>